<dbReference type="GO" id="GO:0030246">
    <property type="term" value="F:carbohydrate binding"/>
    <property type="evidence" value="ECO:0007669"/>
    <property type="project" value="InterPro"/>
</dbReference>
<dbReference type="SUPFAM" id="SSF88688">
    <property type="entry name" value="Families 57/38 glycoside transferase middle domain"/>
    <property type="match status" value="1"/>
</dbReference>
<dbReference type="Gene3D" id="1.20.1270.50">
    <property type="entry name" value="Glycoside hydrolase family 38, central domain"/>
    <property type="match status" value="1"/>
</dbReference>
<dbReference type="InterPro" id="IPR041147">
    <property type="entry name" value="GH38_C"/>
</dbReference>
<accession>A0A2T2WJC8</accession>
<keyword evidence="4" id="KW-0326">Glycosidase</keyword>
<comment type="caution">
    <text evidence="6">The sequence shown here is derived from an EMBL/GenBank/DDBJ whole genome shotgun (WGS) entry which is preliminary data.</text>
</comment>
<name>A0A2T2WJC8_9FIRM</name>
<dbReference type="InterPro" id="IPR011682">
    <property type="entry name" value="Glyco_hydro_38_C"/>
</dbReference>
<dbReference type="SUPFAM" id="SSF88713">
    <property type="entry name" value="Glycoside hydrolase/deacetylase"/>
    <property type="match status" value="1"/>
</dbReference>
<dbReference type="Pfam" id="PF07748">
    <property type="entry name" value="Glyco_hydro_38C"/>
    <property type="match status" value="1"/>
</dbReference>
<dbReference type="AlphaFoldDB" id="A0A2T2WJC8"/>
<dbReference type="Proteomes" id="UP000241848">
    <property type="component" value="Unassembled WGS sequence"/>
</dbReference>
<evidence type="ECO:0000256" key="4">
    <source>
        <dbReference type="ARBA" id="ARBA00023295"/>
    </source>
</evidence>
<reference evidence="6 7" key="1">
    <citation type="journal article" date="2014" name="BMC Genomics">
        <title>Comparison of environmental and isolate Sulfobacillus genomes reveals diverse carbon, sulfur, nitrogen, and hydrogen metabolisms.</title>
        <authorList>
            <person name="Justice N.B."/>
            <person name="Norman A."/>
            <person name="Brown C.T."/>
            <person name="Singh A."/>
            <person name="Thomas B.C."/>
            <person name="Banfield J.F."/>
        </authorList>
    </citation>
    <scope>NUCLEOTIDE SEQUENCE [LARGE SCALE GENOMIC DNA]</scope>
    <source>
        <strain evidence="6">AMDSBA3</strain>
    </source>
</reference>
<organism evidence="6 7">
    <name type="scientific">Sulfobacillus acidophilus</name>
    <dbReference type="NCBI Taxonomy" id="53633"/>
    <lineage>
        <taxon>Bacteria</taxon>
        <taxon>Bacillati</taxon>
        <taxon>Bacillota</taxon>
        <taxon>Clostridia</taxon>
        <taxon>Eubacteriales</taxon>
        <taxon>Clostridiales Family XVII. Incertae Sedis</taxon>
        <taxon>Sulfobacillus</taxon>
    </lineage>
</organism>
<dbReference type="Gene3D" id="3.20.110.10">
    <property type="entry name" value="Glycoside hydrolase 38, N terminal domain"/>
    <property type="match status" value="1"/>
</dbReference>
<keyword evidence="3" id="KW-0378">Hydrolase</keyword>
<evidence type="ECO:0000259" key="5">
    <source>
        <dbReference type="SMART" id="SM00872"/>
    </source>
</evidence>
<dbReference type="Pfam" id="PF09261">
    <property type="entry name" value="Alpha-mann_mid"/>
    <property type="match status" value="1"/>
</dbReference>
<evidence type="ECO:0000313" key="7">
    <source>
        <dbReference type="Proteomes" id="UP000241848"/>
    </source>
</evidence>
<dbReference type="GO" id="GO:0006013">
    <property type="term" value="P:mannose metabolic process"/>
    <property type="evidence" value="ECO:0007669"/>
    <property type="project" value="InterPro"/>
</dbReference>
<dbReference type="PANTHER" id="PTHR46017">
    <property type="entry name" value="ALPHA-MANNOSIDASE 2C1"/>
    <property type="match status" value="1"/>
</dbReference>
<dbReference type="GO" id="GO:0046872">
    <property type="term" value="F:metal ion binding"/>
    <property type="evidence" value="ECO:0007669"/>
    <property type="project" value="UniProtKB-KW"/>
</dbReference>
<dbReference type="InterPro" id="IPR027291">
    <property type="entry name" value="Glyco_hydro_38_N_sf"/>
</dbReference>
<protein>
    <recommendedName>
        <fullName evidence="5">Glycoside hydrolase family 38 central domain-containing protein</fullName>
    </recommendedName>
</protein>
<dbReference type="Gene3D" id="2.70.98.30">
    <property type="entry name" value="Golgi alpha-mannosidase II, domain 4"/>
    <property type="match status" value="1"/>
</dbReference>
<dbReference type="InterPro" id="IPR015341">
    <property type="entry name" value="Glyco_hydro_38_cen"/>
</dbReference>
<dbReference type="InterPro" id="IPR011013">
    <property type="entry name" value="Gal_mutarotase_sf_dom"/>
</dbReference>
<dbReference type="SMART" id="SM00872">
    <property type="entry name" value="Alpha-mann_mid"/>
    <property type="match status" value="1"/>
</dbReference>
<evidence type="ECO:0000256" key="1">
    <source>
        <dbReference type="ARBA" id="ARBA00009792"/>
    </source>
</evidence>
<dbReference type="FunFam" id="1.20.1270.50:FF:000004">
    <property type="entry name" value="alpha-mannosidase 2C1 isoform X1"/>
    <property type="match status" value="1"/>
</dbReference>
<dbReference type="Gene3D" id="2.60.40.2220">
    <property type="match status" value="1"/>
</dbReference>
<dbReference type="GO" id="GO:0009313">
    <property type="term" value="P:oligosaccharide catabolic process"/>
    <property type="evidence" value="ECO:0007669"/>
    <property type="project" value="TreeGrafter"/>
</dbReference>
<evidence type="ECO:0000256" key="3">
    <source>
        <dbReference type="ARBA" id="ARBA00022801"/>
    </source>
</evidence>
<evidence type="ECO:0000313" key="6">
    <source>
        <dbReference type="EMBL" id="PSR22326.1"/>
    </source>
</evidence>
<dbReference type="GO" id="GO:0004559">
    <property type="term" value="F:alpha-mannosidase activity"/>
    <property type="evidence" value="ECO:0007669"/>
    <property type="project" value="InterPro"/>
</dbReference>
<dbReference type="CDD" id="cd10789">
    <property type="entry name" value="GH38N_AMII_ER_cytosolic"/>
    <property type="match status" value="1"/>
</dbReference>
<dbReference type="PANTHER" id="PTHR46017:SF1">
    <property type="entry name" value="ALPHA-MANNOSIDASE 2C1"/>
    <property type="match status" value="1"/>
</dbReference>
<proteinExistence type="inferred from homology"/>
<dbReference type="Pfam" id="PF17677">
    <property type="entry name" value="Glyco_hydro38C2"/>
    <property type="match status" value="1"/>
</dbReference>
<dbReference type="EMBL" id="PXYV01000019">
    <property type="protein sequence ID" value="PSR22326.1"/>
    <property type="molecule type" value="Genomic_DNA"/>
</dbReference>
<dbReference type="InterPro" id="IPR037094">
    <property type="entry name" value="Glyco_hydro_38_cen_sf"/>
</dbReference>
<keyword evidence="2" id="KW-0479">Metal-binding</keyword>
<feature type="domain" description="Glycoside hydrolase family 38 central" evidence="5">
    <location>
        <begin position="495"/>
        <end position="573"/>
    </location>
</feature>
<comment type="similarity">
    <text evidence="1">Belongs to the glycosyl hydrolase 38 family.</text>
</comment>
<dbReference type="InterPro" id="IPR000602">
    <property type="entry name" value="Glyco_hydro_38_N"/>
</dbReference>
<dbReference type="InterPro" id="IPR028995">
    <property type="entry name" value="Glyco_hydro_57/38_cen_sf"/>
</dbReference>
<gene>
    <name evidence="6" type="ORF">C7B45_07420</name>
</gene>
<sequence length="1040" mass="118636">MKPELIIEKAENRLTELSGSLIDKRQTIPMWWFKPGPLTDAPHLSHIFERKPLMLGEDWQGLEGIAWMWTTVSVPLEWQPLHETLWLGLQVGREALVYKEGSPWESIAPGRDVIRLSEPRHNQTEWFLSVQISDPPEGWDVPRSRPGLLRSELFTVNRDCWHVYHMLKWALDLVNAVESDNLRQWILRQIDRVLEQLQFEESHGIDVQGAIEVLSHWGIEGQQRFGKDGRLIALGHAHIDYAWLWPISETRRKIARSFANVLRLFEEDEQFVFGHSSPAMYEVIEQDHPTLFRQIAQRVQEGRWEPLGAFWVESDCNLIGAESMVRHVLLTQQFYETHFGIRAEVAWFPDTFGFNAIMPQILYQGGIRGFVTAKFSYNQSNRFPHSAFWWEGVDGSRVKSYLVLNPGSDYNGEMTPADLKRCWSHYADHLERSCALYPFGWGDGGGGPDRLMLASATVANQMPDIPYVEFGRVDRFLAELNEATLPVWKGDLYLERHRGTYTTQSWIKAANQEVEHLLRRAELWSVVARTLKGLAYPADTFAQLWKKVLINQFHDILPGSSIRDVYDEARRDYDDIRESATAIQRKCFQILTEDHADLSSDSQHLASSSPADSRTLWVFNSLACIRAQELIRLPQELENAGLKGDDGHLLPSQQVVDESGHSEMWVRVNDIPAVGWTRYEIVDKPNSAPIMGSAPLYLSTSAHGFENAWIRVAFGPGLTITSYFDKQLKRELVGPGQGLNQIRAFEDWPISSEAWDIDAYYLQHERPVDLEPWHWVVQGPLWSRAQATVRVQNIPLAVSVTVYAHGPQLDIDITGHWMGHRILLKAWFPVLLKSQHIKIGNGLGFLERPWNHNTSWEQSRFEVPVHSWVAISEGNTTFALLTGSKFGLGIHEQALSLSLLKTPTYPDPSADQGPFHVRYSLQFLAEPNPIPHIVDRAACFEEPVLTVMSRFRQASIPGHASFLSLEPQNAGITLQALKQSEDGQAIIVRLAEHAGSTHHHVTMRWLKAPNHCVPTNLLEEPGEEAPDVIKPFQLRSYRCD</sequence>
<dbReference type="InterPro" id="IPR011330">
    <property type="entry name" value="Glyco_hydro/deAcase_b/a-brl"/>
</dbReference>
<dbReference type="Pfam" id="PF01074">
    <property type="entry name" value="Glyco_hydro_38N"/>
    <property type="match status" value="1"/>
</dbReference>
<evidence type="ECO:0000256" key="2">
    <source>
        <dbReference type="ARBA" id="ARBA00022723"/>
    </source>
</evidence>
<dbReference type="SUPFAM" id="SSF74650">
    <property type="entry name" value="Galactose mutarotase-like"/>
    <property type="match status" value="1"/>
</dbReference>